<evidence type="ECO:0000313" key="1">
    <source>
        <dbReference type="EMBL" id="HJC40907.1"/>
    </source>
</evidence>
<comment type="caution">
    <text evidence="1">The sequence shown here is derived from an EMBL/GenBank/DDBJ whole genome shotgun (WGS) entry which is preliminary data.</text>
</comment>
<gene>
    <name evidence="1" type="ORF">H9701_05070</name>
</gene>
<dbReference type="InterPro" id="IPR025906">
    <property type="entry name" value="YjfB_motility"/>
</dbReference>
<proteinExistence type="predicted"/>
<sequence>MDYFGIASASMAYSQAQIQQSVSLSVTKKAMDSQEAQAVALLEMLPQPSQYTFDVYA</sequence>
<accession>A0A9D2NYR2</accession>
<dbReference type="Proteomes" id="UP000823882">
    <property type="component" value="Unassembled WGS sequence"/>
</dbReference>
<reference evidence="1" key="2">
    <citation type="submission" date="2021-04" db="EMBL/GenBank/DDBJ databases">
        <authorList>
            <person name="Gilroy R."/>
        </authorList>
    </citation>
    <scope>NUCLEOTIDE SEQUENCE</scope>
    <source>
        <strain evidence="1">CHK186-1790</strain>
    </source>
</reference>
<protein>
    <submittedName>
        <fullName evidence="1">YjfB family protein</fullName>
    </submittedName>
</protein>
<name>A0A9D2NYR2_9FIRM</name>
<evidence type="ECO:0000313" key="2">
    <source>
        <dbReference type="Proteomes" id="UP000823882"/>
    </source>
</evidence>
<reference evidence="1" key="1">
    <citation type="journal article" date="2021" name="PeerJ">
        <title>Extensive microbial diversity within the chicken gut microbiome revealed by metagenomics and culture.</title>
        <authorList>
            <person name="Gilroy R."/>
            <person name="Ravi A."/>
            <person name="Getino M."/>
            <person name="Pursley I."/>
            <person name="Horton D.L."/>
            <person name="Alikhan N.F."/>
            <person name="Baker D."/>
            <person name="Gharbi K."/>
            <person name="Hall N."/>
            <person name="Watson M."/>
            <person name="Adriaenssens E.M."/>
            <person name="Foster-Nyarko E."/>
            <person name="Jarju S."/>
            <person name="Secka A."/>
            <person name="Antonio M."/>
            <person name="Oren A."/>
            <person name="Chaudhuri R.R."/>
            <person name="La Ragione R."/>
            <person name="Hildebrand F."/>
            <person name="Pallen M.J."/>
        </authorList>
    </citation>
    <scope>NUCLEOTIDE SEQUENCE</scope>
    <source>
        <strain evidence="1">CHK186-1790</strain>
    </source>
</reference>
<dbReference type="Pfam" id="PF14070">
    <property type="entry name" value="YjfB_motility"/>
    <property type="match status" value="1"/>
</dbReference>
<dbReference type="AlphaFoldDB" id="A0A9D2NYR2"/>
<organism evidence="1 2">
    <name type="scientific">Candidatus Intestinimonas pullistercoris</name>
    <dbReference type="NCBI Taxonomy" id="2838623"/>
    <lineage>
        <taxon>Bacteria</taxon>
        <taxon>Bacillati</taxon>
        <taxon>Bacillota</taxon>
        <taxon>Clostridia</taxon>
        <taxon>Eubacteriales</taxon>
        <taxon>Intestinimonas</taxon>
    </lineage>
</organism>
<dbReference type="EMBL" id="DWWJ01000093">
    <property type="protein sequence ID" value="HJC40907.1"/>
    <property type="molecule type" value="Genomic_DNA"/>
</dbReference>